<dbReference type="PANTHER" id="PTHR33711:SF10">
    <property type="entry name" value="INTRADIOL RING-CLEAVAGE DIOXYGENASES DOMAIN-CONTAINING PROTEIN"/>
    <property type="match status" value="1"/>
</dbReference>
<dbReference type="PANTHER" id="PTHR33711">
    <property type="entry name" value="DIOXYGENASE, PUTATIVE (AFU_ORTHOLOGUE AFUA_2G02910)-RELATED"/>
    <property type="match status" value="1"/>
</dbReference>
<dbReference type="GO" id="GO:0018578">
    <property type="term" value="F:protocatechuate 3,4-dioxygenase activity"/>
    <property type="evidence" value="ECO:0007669"/>
    <property type="project" value="UniProtKB-EC"/>
</dbReference>
<organism evidence="5 6">
    <name type="scientific">Acidisoma cellulosilyticum</name>
    <dbReference type="NCBI Taxonomy" id="2802395"/>
    <lineage>
        <taxon>Bacteria</taxon>
        <taxon>Pseudomonadati</taxon>
        <taxon>Pseudomonadota</taxon>
        <taxon>Alphaproteobacteria</taxon>
        <taxon>Acetobacterales</taxon>
        <taxon>Acidocellaceae</taxon>
        <taxon>Acidisoma</taxon>
    </lineage>
</organism>
<dbReference type="EC" id="1.13.11.3" evidence="5"/>
<dbReference type="InterPro" id="IPR050770">
    <property type="entry name" value="Intradiol_RC_Dioxygenase"/>
</dbReference>
<evidence type="ECO:0000256" key="2">
    <source>
        <dbReference type="ARBA" id="ARBA00022964"/>
    </source>
</evidence>
<dbReference type="EMBL" id="JAESVA010000004">
    <property type="protein sequence ID" value="MCB8881527.1"/>
    <property type="molecule type" value="Genomic_DNA"/>
</dbReference>
<evidence type="ECO:0000313" key="6">
    <source>
        <dbReference type="Proteomes" id="UP000721844"/>
    </source>
</evidence>
<proteinExistence type="inferred from homology"/>
<dbReference type="NCBIfam" id="TIGR02422">
    <property type="entry name" value="protocat_beta"/>
    <property type="match status" value="1"/>
</dbReference>
<reference evidence="5 6" key="1">
    <citation type="journal article" date="2021" name="Microorganisms">
        <title>Acidisoma silvae sp. nov. and Acidisomacellulosilytica sp. nov., Two Acidophilic Bacteria Isolated from Decaying Wood, Hydrolyzing Cellulose and Producing Poly-3-hydroxybutyrate.</title>
        <authorList>
            <person name="Mieszkin S."/>
            <person name="Pouder E."/>
            <person name="Uroz S."/>
            <person name="Simon-Colin C."/>
            <person name="Alain K."/>
        </authorList>
    </citation>
    <scope>NUCLEOTIDE SEQUENCE [LARGE SCALE GENOMIC DNA]</scope>
    <source>
        <strain evidence="5 6">HW T5.17</strain>
    </source>
</reference>
<dbReference type="InterPro" id="IPR015889">
    <property type="entry name" value="Intradiol_dOase_core"/>
</dbReference>
<dbReference type="InterPro" id="IPR000627">
    <property type="entry name" value="Intradiol_dOase_C"/>
</dbReference>
<dbReference type="Pfam" id="PF00775">
    <property type="entry name" value="Dioxygenase_C"/>
    <property type="match status" value="1"/>
</dbReference>
<evidence type="ECO:0000256" key="1">
    <source>
        <dbReference type="ARBA" id="ARBA00007825"/>
    </source>
</evidence>
<dbReference type="Pfam" id="PF12391">
    <property type="entry name" value="PCDO_beta_N"/>
    <property type="match status" value="1"/>
</dbReference>
<dbReference type="InterPro" id="IPR012785">
    <property type="entry name" value="Protocat_dOase_b"/>
</dbReference>
<dbReference type="SUPFAM" id="SSF49482">
    <property type="entry name" value="Aromatic compound dioxygenase"/>
    <property type="match status" value="1"/>
</dbReference>
<dbReference type="InterPro" id="IPR024756">
    <property type="entry name" value="PCDO_beta_N"/>
</dbReference>
<sequence>MSLIVPFRDPDAGTPPSRVEDYRSTLLRSPHHRPLAVPQTLSEVTGPADCWDRLMGPALSDLTTQHAGPPIGQRIIVSGRVIDDSGRPVPNTVMEIWQTNAAGRYVHIRDQWDAPLDPNFTGAGRVITDAEGRYRFITVRPGAYPWGNHQNAWRPAHIHLSLLGPAFATRLVTQLYFPDDPLIEIDPIANAVPMPYRQRLVCRFDIATTEPHWALGYLFDIVLKGQDQTPFEDDDHDH</sequence>
<evidence type="ECO:0000256" key="3">
    <source>
        <dbReference type="ARBA" id="ARBA00023002"/>
    </source>
</evidence>
<dbReference type="Gene3D" id="2.60.130.10">
    <property type="entry name" value="Aromatic compound dioxygenase"/>
    <property type="match status" value="1"/>
</dbReference>
<comment type="caution">
    <text evidence="5">The sequence shown here is derived from an EMBL/GenBank/DDBJ whole genome shotgun (WGS) entry which is preliminary data.</text>
</comment>
<name>A0A963Z290_9PROT</name>
<accession>A0A963Z290</accession>
<comment type="similarity">
    <text evidence="1">Belongs to the intradiol ring-cleavage dioxygenase family.</text>
</comment>
<dbReference type="GO" id="GO:0008199">
    <property type="term" value="F:ferric iron binding"/>
    <property type="evidence" value="ECO:0007669"/>
    <property type="project" value="InterPro"/>
</dbReference>
<protein>
    <submittedName>
        <fullName evidence="5">Protocatechuate 3,4-dioxygenase subunit beta</fullName>
        <ecNumber evidence="5">1.13.11.3</ecNumber>
    </submittedName>
</protein>
<gene>
    <name evidence="5" type="primary">pcaH</name>
    <name evidence="5" type="ORF">ACELLULO517_14850</name>
</gene>
<keyword evidence="6" id="KW-1185">Reference proteome</keyword>
<dbReference type="Proteomes" id="UP000721844">
    <property type="component" value="Unassembled WGS sequence"/>
</dbReference>
<dbReference type="PROSITE" id="PS00083">
    <property type="entry name" value="INTRADIOL_DIOXYGENAS"/>
    <property type="match status" value="1"/>
</dbReference>
<evidence type="ECO:0000259" key="4">
    <source>
        <dbReference type="PROSITE" id="PS00083"/>
    </source>
</evidence>
<dbReference type="AlphaFoldDB" id="A0A963Z290"/>
<evidence type="ECO:0000313" key="5">
    <source>
        <dbReference type="EMBL" id="MCB8881527.1"/>
    </source>
</evidence>
<feature type="domain" description="Intradiol ring-cleavage dioxygenases" evidence="4">
    <location>
        <begin position="77"/>
        <end position="105"/>
    </location>
</feature>
<keyword evidence="2" id="KW-0223">Dioxygenase</keyword>
<dbReference type="RefSeq" id="WP_227308192.1">
    <property type="nucleotide sequence ID" value="NZ_JAESVA010000004.1"/>
</dbReference>
<keyword evidence="3 5" id="KW-0560">Oxidoreductase</keyword>
<dbReference type="GO" id="GO:0019619">
    <property type="term" value="P:3,4-dihydroxybenzoate catabolic process"/>
    <property type="evidence" value="ECO:0007669"/>
    <property type="project" value="InterPro"/>
</dbReference>